<protein>
    <submittedName>
        <fullName evidence="1">Uncharacterized protein</fullName>
    </submittedName>
</protein>
<evidence type="ECO:0000313" key="1">
    <source>
        <dbReference type="EMBL" id="PWC06571.1"/>
    </source>
</evidence>
<comment type="caution">
    <text evidence="1">The sequence shown here is derived from an EMBL/GenBank/DDBJ whole genome shotgun (WGS) entry which is preliminary data.</text>
</comment>
<organism evidence="1 2">
    <name type="scientific">Mycetocola zhujimingii</name>
    <dbReference type="NCBI Taxonomy" id="2079792"/>
    <lineage>
        <taxon>Bacteria</taxon>
        <taxon>Bacillati</taxon>
        <taxon>Actinomycetota</taxon>
        <taxon>Actinomycetes</taxon>
        <taxon>Micrococcales</taxon>
        <taxon>Microbacteriaceae</taxon>
        <taxon>Mycetocola</taxon>
    </lineage>
</organism>
<sequence>MMTLMDSVPGRFRLKTWSKSEHVVDLDQSELIRIPYVVAPAPEMARDSLPAELLRICACTVGHSAIFGLNLSKVGTLAKFRTTSVVESIEIESRSAHDG</sequence>
<dbReference type="AlphaFoldDB" id="A0A2U1TCG0"/>
<proteinExistence type="predicted"/>
<accession>A0A2U1TCG0</accession>
<reference evidence="2" key="1">
    <citation type="submission" date="2018-04" db="EMBL/GenBank/DDBJ databases">
        <authorList>
            <person name="Liu S."/>
            <person name="Wang Z."/>
            <person name="Li J."/>
        </authorList>
    </citation>
    <scope>NUCLEOTIDE SEQUENCE [LARGE SCALE GENOMIC DNA]</scope>
    <source>
        <strain evidence="2">622</strain>
    </source>
</reference>
<dbReference type="Proteomes" id="UP000244962">
    <property type="component" value="Unassembled WGS sequence"/>
</dbReference>
<gene>
    <name evidence="1" type="ORF">DF223_10740</name>
</gene>
<keyword evidence="2" id="KW-1185">Reference proteome</keyword>
<evidence type="ECO:0000313" key="2">
    <source>
        <dbReference type="Proteomes" id="UP000244962"/>
    </source>
</evidence>
<name>A0A2U1TCG0_9MICO</name>
<dbReference type="EMBL" id="QEFB01000012">
    <property type="protein sequence ID" value="PWC06571.1"/>
    <property type="molecule type" value="Genomic_DNA"/>
</dbReference>